<evidence type="ECO:0000313" key="1">
    <source>
        <dbReference type="EMBL" id="MCL9685098.1"/>
    </source>
</evidence>
<organism evidence="1 2">
    <name type="scientific">Legionella maioricensis</name>
    <dbReference type="NCBI Taxonomy" id="2896528"/>
    <lineage>
        <taxon>Bacteria</taxon>
        <taxon>Pseudomonadati</taxon>
        <taxon>Pseudomonadota</taxon>
        <taxon>Gammaproteobacteria</taxon>
        <taxon>Legionellales</taxon>
        <taxon>Legionellaceae</taxon>
        <taxon>Legionella</taxon>
    </lineage>
</organism>
<name>A0A9X2D2L8_9GAMM</name>
<accession>A0A9X2D2L8</accession>
<dbReference type="AlphaFoldDB" id="A0A9X2D2L8"/>
<sequence>MKINFIFISDTLSHWGLASFLRLEAIEFVLDNSVGDQITESLLMRAFSSEEDEPVAHLDDSQAGQQFKTIIIDGDGYRMDFLKEERVKRIIHELSSNQNLSINDALTEKADPDISIFKNYMAGLSAVLKGYKKQYIPNDLLYPLSADWLDASNRIQELLKTPDLVSIKECTRLHEVLIRHLEKLHQILGRLEEEHPLLEGDNLSLKQGYSASFEVSRLGINLFKAAAISCIKKLTQCINQLTPAYYANTIPHYTSKFADLLTLIPGHDEEKRLFIQTIYSKFALPSSDLTELKTASAIYVTFNRIEEILTLMSTHHVLNEVHFKTLERIMLLPAEEANKKLIQLRDQITSLEQLDLLMPETLSSLLTTDSLIDKSCSARTSVTSYVFFGTASRDEDSYKRMWSVYSLGVEQKLIKMLKEHKSLSELLNFAAQTRQTIAISRKESVSFFQFGGERKGVSNQDIYTNNHQSIINASLFPAVSQIACQEYDYPAMVSSDVLKESPPDAIFEINNVYKLSLQLDRAKIDLPDEEIRTTLKKSKKSSLKPTKIAIKFSPLDRNKFEQMLSFFDTHFLAKCRKKEYTEEEFLTELGKLIFYLVRSYPYIRGTGAILQWEARSLVSYYTDGQVDLGDIRLGRNSDNSKNLPYDVYAHLVQNPEAYAEAFKKALLPAFTAQNEPSHSARLSS</sequence>
<gene>
    <name evidence="1" type="ORF">LOX96_13405</name>
</gene>
<evidence type="ECO:0000313" key="2">
    <source>
        <dbReference type="Proteomes" id="UP001139721"/>
    </source>
</evidence>
<comment type="caution">
    <text evidence="1">The sequence shown here is derived from an EMBL/GenBank/DDBJ whole genome shotgun (WGS) entry which is preliminary data.</text>
</comment>
<proteinExistence type="predicted"/>
<keyword evidence="2" id="KW-1185">Reference proteome</keyword>
<reference evidence="1" key="1">
    <citation type="submission" date="2021-11" db="EMBL/GenBank/DDBJ databases">
        <title>Legionella maioricencis sp. nov., a new species isolated from hot water samples in Mallorca.</title>
        <authorList>
            <person name="Crespi S."/>
            <person name="Drasar V."/>
            <person name="Salva-Serra F."/>
            <person name="Jaen-Luchoro D."/>
            <person name="Pineiro-Iglesias B."/>
            <person name="Aliaga F."/>
            <person name="Fernandez-Juarez V."/>
            <person name="Coll G."/>
            <person name="Moore E.R.B."/>
            <person name="Bennasar-Figueras A."/>
        </authorList>
    </citation>
    <scope>NUCLEOTIDE SEQUENCE</scope>
    <source>
        <strain evidence="1">HCPI-6</strain>
    </source>
</reference>
<dbReference type="RefSeq" id="WP_250422504.1">
    <property type="nucleotide sequence ID" value="NZ_JAJKBJ010000018.1"/>
</dbReference>
<protein>
    <submittedName>
        <fullName evidence="1">Uncharacterized protein</fullName>
    </submittedName>
</protein>
<dbReference type="EMBL" id="JAJKBJ010000018">
    <property type="protein sequence ID" value="MCL9685098.1"/>
    <property type="molecule type" value="Genomic_DNA"/>
</dbReference>
<dbReference type="Proteomes" id="UP001139721">
    <property type="component" value="Unassembled WGS sequence"/>
</dbReference>